<dbReference type="PANTHER" id="PTHR35610:SF7">
    <property type="entry name" value="3-ISOPROPYLMALATE DEHYDRATASE"/>
    <property type="match status" value="1"/>
</dbReference>
<dbReference type="SUPFAM" id="SSF159659">
    <property type="entry name" value="Cgl1923-like"/>
    <property type="match status" value="1"/>
</dbReference>
<dbReference type="Proteomes" id="UP000712673">
    <property type="component" value="Unassembled WGS sequence"/>
</dbReference>
<dbReference type="PANTHER" id="PTHR35610">
    <property type="entry name" value="3-ISOPROPYLMALATE DEHYDRATASE-RELATED"/>
    <property type="match status" value="1"/>
</dbReference>
<dbReference type="InterPro" id="IPR019151">
    <property type="entry name" value="Proteasome_assmbl_chaperone_2"/>
</dbReference>
<evidence type="ECO:0000313" key="1">
    <source>
        <dbReference type="EMBL" id="MBM3224794.1"/>
    </source>
</evidence>
<dbReference type="InterPro" id="IPR038389">
    <property type="entry name" value="PSMG2_sf"/>
</dbReference>
<dbReference type="AlphaFoldDB" id="A0A937W0T9"/>
<comment type="caution">
    <text evidence="1">The sequence shown here is derived from an EMBL/GenBank/DDBJ whole genome shotgun (WGS) entry which is preliminary data.</text>
</comment>
<proteinExistence type="predicted"/>
<gene>
    <name evidence="1" type="ORF">FJZ47_13450</name>
</gene>
<sequence>MAKLVLTKRPALRAPYLVAGFGGWPNGGNVSTDAVYFLQSTLQAEHIGEITADDLYIYSSPTLASRPVTVIRDGVLESLRFPANNLYACTRPEAEHDLLFLQGIEPDLHWQQFADAIVECLQTFQAPRLYTIGGYLDYAPHTRLPRLSAVVTDAALKDELEPHDIDLTDYEGPTSIQSYLLAACRDHGIEGISLWGGAPSYIQGSYPRLTQSMLRFFQHIWHLDLSLEEIEEQAIELEATLHEQIDANPELADYIRRLEQAYDQAEGPQPDMNTDAIVDEIQQFLRRRRDNPLGNDL</sequence>
<organism evidence="1 2">
    <name type="scientific">Tectimicrobiota bacterium</name>
    <dbReference type="NCBI Taxonomy" id="2528274"/>
    <lineage>
        <taxon>Bacteria</taxon>
        <taxon>Pseudomonadati</taxon>
        <taxon>Nitrospinota/Tectimicrobiota group</taxon>
        <taxon>Candidatus Tectimicrobiota</taxon>
    </lineage>
</organism>
<accession>A0A937W0T9</accession>
<dbReference type="Gene3D" id="3.40.50.10900">
    <property type="entry name" value="PAC-like subunit"/>
    <property type="match status" value="1"/>
</dbReference>
<protein>
    <submittedName>
        <fullName evidence="1">PAC2 family protein</fullName>
    </submittedName>
</protein>
<dbReference type="EMBL" id="VGLS01000406">
    <property type="protein sequence ID" value="MBM3224794.1"/>
    <property type="molecule type" value="Genomic_DNA"/>
</dbReference>
<evidence type="ECO:0000313" key="2">
    <source>
        <dbReference type="Proteomes" id="UP000712673"/>
    </source>
</evidence>
<reference evidence="1" key="1">
    <citation type="submission" date="2019-03" db="EMBL/GenBank/DDBJ databases">
        <title>Lake Tanganyika Metagenome-Assembled Genomes (MAGs).</title>
        <authorList>
            <person name="Tran P."/>
        </authorList>
    </citation>
    <scope>NUCLEOTIDE SEQUENCE</scope>
    <source>
        <strain evidence="1">K_DeepCast_65m_m2_066</strain>
    </source>
</reference>
<dbReference type="Pfam" id="PF09754">
    <property type="entry name" value="PAC2"/>
    <property type="match status" value="1"/>
</dbReference>
<name>A0A937W0T9_UNCTE</name>